<dbReference type="SUPFAM" id="SSF56601">
    <property type="entry name" value="beta-lactamase/transpeptidase-like"/>
    <property type="match status" value="1"/>
</dbReference>
<dbReference type="Proteomes" id="UP001597120">
    <property type="component" value="Unassembled WGS sequence"/>
</dbReference>
<comment type="caution">
    <text evidence="8">The sequence shown here is derived from an EMBL/GenBank/DDBJ whole genome shotgun (WGS) entry which is preliminary data.</text>
</comment>
<dbReference type="Gene3D" id="3.10.450.100">
    <property type="entry name" value="NTF2-like, domain 1"/>
    <property type="match status" value="1"/>
</dbReference>
<dbReference type="InterPro" id="IPR036138">
    <property type="entry name" value="PBP_dimer_sf"/>
</dbReference>
<dbReference type="SUPFAM" id="SSF56519">
    <property type="entry name" value="Penicillin binding protein dimerisation domain"/>
    <property type="match status" value="1"/>
</dbReference>
<evidence type="ECO:0000259" key="6">
    <source>
        <dbReference type="Pfam" id="PF03717"/>
    </source>
</evidence>
<evidence type="ECO:0000256" key="4">
    <source>
        <dbReference type="SAM" id="Phobius"/>
    </source>
</evidence>
<dbReference type="Pfam" id="PF05223">
    <property type="entry name" value="MecA_N"/>
    <property type="match status" value="1"/>
</dbReference>
<comment type="similarity">
    <text evidence="2">Belongs to the transpeptidase family.</text>
</comment>
<evidence type="ECO:0000256" key="2">
    <source>
        <dbReference type="ARBA" id="ARBA00007171"/>
    </source>
</evidence>
<dbReference type="InterPro" id="IPR005311">
    <property type="entry name" value="PBP_dimer"/>
</dbReference>
<keyword evidence="4" id="KW-0812">Transmembrane</keyword>
<feature type="domain" description="Penicillin-binding protein transpeptidase" evidence="5">
    <location>
        <begin position="361"/>
        <end position="659"/>
    </location>
</feature>
<evidence type="ECO:0000259" key="7">
    <source>
        <dbReference type="Pfam" id="PF05223"/>
    </source>
</evidence>
<keyword evidence="3 4" id="KW-0472">Membrane</keyword>
<dbReference type="EMBL" id="JBHTIU010000042">
    <property type="protein sequence ID" value="MFD0870275.1"/>
    <property type="molecule type" value="Genomic_DNA"/>
</dbReference>
<dbReference type="InterPro" id="IPR012338">
    <property type="entry name" value="Beta-lactam/transpept-like"/>
</dbReference>
<dbReference type="Gene3D" id="3.40.710.10">
    <property type="entry name" value="DD-peptidase/beta-lactamase superfamily"/>
    <property type="match status" value="1"/>
</dbReference>
<evidence type="ECO:0000256" key="3">
    <source>
        <dbReference type="ARBA" id="ARBA00023136"/>
    </source>
</evidence>
<gene>
    <name evidence="8" type="ORF">ACFQ03_14025</name>
</gene>
<reference evidence="9" key="1">
    <citation type="journal article" date="2019" name="Int. J. Syst. Evol. Microbiol.">
        <title>The Global Catalogue of Microorganisms (GCM) 10K type strain sequencing project: providing services to taxonomists for standard genome sequencing and annotation.</title>
        <authorList>
            <consortium name="The Broad Institute Genomics Platform"/>
            <consortium name="The Broad Institute Genome Sequencing Center for Infectious Disease"/>
            <person name="Wu L."/>
            <person name="Ma J."/>
        </authorList>
    </citation>
    <scope>NUCLEOTIDE SEQUENCE [LARGE SCALE GENOMIC DNA]</scope>
    <source>
        <strain evidence="9">CCUG 57263</strain>
    </source>
</reference>
<evidence type="ECO:0000313" key="8">
    <source>
        <dbReference type="EMBL" id="MFD0870275.1"/>
    </source>
</evidence>
<feature type="domain" description="Penicillin-binding protein dimerisation" evidence="6">
    <location>
        <begin position="167"/>
        <end position="329"/>
    </location>
</feature>
<feature type="domain" description="NTF2-like N-terminal transpeptidase" evidence="7">
    <location>
        <begin position="44"/>
        <end position="158"/>
    </location>
</feature>
<keyword evidence="9" id="KW-1185">Reference proteome</keyword>
<dbReference type="PANTHER" id="PTHR30627">
    <property type="entry name" value="PEPTIDOGLYCAN D,D-TRANSPEPTIDASE"/>
    <property type="match status" value="1"/>
</dbReference>
<dbReference type="InterPro" id="IPR007887">
    <property type="entry name" value="MecA_N"/>
</dbReference>
<proteinExistence type="inferred from homology"/>
<dbReference type="InterPro" id="IPR032710">
    <property type="entry name" value="NTF2-like_dom_sf"/>
</dbReference>
<dbReference type="Gene3D" id="3.90.1310.10">
    <property type="entry name" value="Penicillin-binding protein 2a (Domain 2)"/>
    <property type="match status" value="1"/>
</dbReference>
<evidence type="ECO:0000259" key="5">
    <source>
        <dbReference type="Pfam" id="PF00905"/>
    </source>
</evidence>
<comment type="subcellular location">
    <subcellularLocation>
        <location evidence="1">Membrane</location>
    </subcellularLocation>
</comment>
<accession>A0ABW3DDX2</accession>
<feature type="transmembrane region" description="Helical" evidence="4">
    <location>
        <begin position="12"/>
        <end position="34"/>
    </location>
</feature>
<dbReference type="InterPro" id="IPR001460">
    <property type="entry name" value="PCN-bd_Tpept"/>
</dbReference>
<name>A0ABW3DDX2_9BACL</name>
<protein>
    <submittedName>
        <fullName evidence="8">Penicillin-binding transpeptidase domain-containing protein</fullName>
    </submittedName>
</protein>
<dbReference type="Gene3D" id="3.30.1390.30">
    <property type="entry name" value="Penicillin-binding protein 2a, domain 3"/>
    <property type="match status" value="1"/>
</dbReference>
<organism evidence="8 9">
    <name type="scientific">Paenibacillus residui</name>
    <dbReference type="NCBI Taxonomy" id="629724"/>
    <lineage>
        <taxon>Bacteria</taxon>
        <taxon>Bacillati</taxon>
        <taxon>Bacillota</taxon>
        <taxon>Bacilli</taxon>
        <taxon>Bacillales</taxon>
        <taxon>Paenibacillaceae</taxon>
        <taxon>Paenibacillus</taxon>
    </lineage>
</organism>
<dbReference type="PANTHER" id="PTHR30627:SF25">
    <property type="entry name" value="PENICILLIN-BINDING PROTEIN 3"/>
    <property type="match status" value="1"/>
</dbReference>
<keyword evidence="4" id="KW-1133">Transmembrane helix</keyword>
<dbReference type="Pfam" id="PF00905">
    <property type="entry name" value="Transpeptidase"/>
    <property type="match status" value="1"/>
</dbReference>
<sequence>MGLIKKKKRRIIPYVVVAMIILAGVGSILFYLFMLKDDSRQVREAAYHFISILENKDYEKLGDVLAKQSYSSLDYTLEEVINKYERIYNGIGIHDIRASNIRIEKISNKEQELSYQLSFTTPLGKLEHLDYRTQIIKEDGLYMVKWDPSLIFPGMEGKDKVEFHYWKAERGEIKDHRGNGLAVNEDFKEAGIVPKDLSQGNEKEERIQNISQQLNIPVEEIEQKLNQGWVKDDLFVPIKIIESDKAEVIPGISYRTIKQRYYPLKEAAAHLIGYVGKVTKEDLDKNHDLTEDDIIGKAGLERAFDKELRGKDGGEIIIVGENGERKQEIQKQEKADGETIQLTIDRYIQLEAFRHLKGKPGATIVMNPKDGGLYAVVSSPSYDPNKMVQGISLEEYDAYAGDENKPFISRFAIGYAPGSTFKTITSSIGLDAQVTYPDKLREINGLSWQKDKSWGGYSITRVSDVQNVDMRKALIYSDNIYFAQEALEMGEEVFRDGLNKFIFGEEFDLPIAMKPAKISNQPEFKSEILLADTAYGQGELLISPIQQAAMYSVFQNEGKIVYPRLLVNDKLKVKSAITASTANEMKKWLEEVVKDPNGTAHLLYNPKFQLAAKTGTAELKMQQGEQGDENSFLLAFDTEQASFLLLSLVEHYTAGSSATQLNKSFIEDLYQYLDE</sequence>
<dbReference type="RefSeq" id="WP_379288882.1">
    <property type="nucleotide sequence ID" value="NZ_JBHTIU010000042.1"/>
</dbReference>
<evidence type="ECO:0000313" key="9">
    <source>
        <dbReference type="Proteomes" id="UP001597120"/>
    </source>
</evidence>
<dbReference type="InterPro" id="IPR050515">
    <property type="entry name" value="Beta-lactam/transpept"/>
</dbReference>
<evidence type="ECO:0000256" key="1">
    <source>
        <dbReference type="ARBA" id="ARBA00004370"/>
    </source>
</evidence>
<dbReference type="SUPFAM" id="SSF54427">
    <property type="entry name" value="NTF2-like"/>
    <property type="match status" value="1"/>
</dbReference>
<dbReference type="Pfam" id="PF03717">
    <property type="entry name" value="PBP_dimer"/>
    <property type="match status" value="1"/>
</dbReference>